<sequence length="84" mass="9668">MAGRFGYLDGQKVSKRSHPKKKHDKTKPDPNSSEPLEIVYVRKEILRAVWKEVKQEGGESVSELVDELLSAWLQTRAEMDNEEN</sequence>
<dbReference type="OrthoDB" id="72640at2"/>
<comment type="caution">
    <text evidence="2">The sequence shown here is derived from an EMBL/GenBank/DDBJ whole genome shotgun (WGS) entry which is preliminary data.</text>
</comment>
<evidence type="ECO:0000313" key="2">
    <source>
        <dbReference type="EMBL" id="TSA84679.1"/>
    </source>
</evidence>
<keyword evidence="3" id="KW-1185">Reference proteome</keyword>
<feature type="region of interest" description="Disordered" evidence="1">
    <location>
        <begin position="1"/>
        <end position="35"/>
    </location>
</feature>
<dbReference type="RefSeq" id="WP_143720827.1">
    <property type="nucleotide sequence ID" value="NZ_VKDB01000010.1"/>
</dbReference>
<dbReference type="EMBL" id="VKDB01000010">
    <property type="protein sequence ID" value="TSA84679.1"/>
    <property type="molecule type" value="Genomic_DNA"/>
</dbReference>
<organism evidence="2 3">
    <name type="scientific">Deinococcus detaillensis</name>
    <dbReference type="NCBI Taxonomy" id="2592048"/>
    <lineage>
        <taxon>Bacteria</taxon>
        <taxon>Thermotogati</taxon>
        <taxon>Deinococcota</taxon>
        <taxon>Deinococci</taxon>
        <taxon>Deinococcales</taxon>
        <taxon>Deinococcaceae</taxon>
        <taxon>Deinococcus</taxon>
    </lineage>
</organism>
<protein>
    <submittedName>
        <fullName evidence="2">Uncharacterized protein</fullName>
    </submittedName>
</protein>
<dbReference type="AlphaFoldDB" id="A0A553UWW0"/>
<evidence type="ECO:0000256" key="1">
    <source>
        <dbReference type="SAM" id="MobiDB-lite"/>
    </source>
</evidence>
<gene>
    <name evidence="2" type="ORF">FNU79_10625</name>
</gene>
<dbReference type="Proteomes" id="UP000316092">
    <property type="component" value="Unassembled WGS sequence"/>
</dbReference>
<feature type="compositionally biased region" description="Basic residues" evidence="1">
    <location>
        <begin position="13"/>
        <end position="25"/>
    </location>
</feature>
<evidence type="ECO:0000313" key="3">
    <source>
        <dbReference type="Proteomes" id="UP000316092"/>
    </source>
</evidence>
<name>A0A553UWW0_9DEIO</name>
<reference evidence="2 3" key="1">
    <citation type="submission" date="2019-07" db="EMBL/GenBank/DDBJ databases">
        <title>Deinococcus detaillus sp. nov., isolated from humus soil in Antarctica.</title>
        <authorList>
            <person name="Zhang K."/>
        </authorList>
    </citation>
    <scope>NUCLEOTIDE SEQUENCE [LARGE SCALE GENOMIC DNA]</scope>
    <source>
        <strain evidence="2 3">H1</strain>
    </source>
</reference>
<accession>A0A553UWW0</accession>
<proteinExistence type="predicted"/>